<dbReference type="InterPro" id="IPR029063">
    <property type="entry name" value="SAM-dependent_MTases_sf"/>
</dbReference>
<comment type="caution">
    <text evidence="2">The sequence shown here is derived from an EMBL/GenBank/DDBJ whole genome shotgun (WGS) entry which is preliminary data.</text>
</comment>
<dbReference type="SUPFAM" id="SSF53335">
    <property type="entry name" value="S-adenosyl-L-methionine-dependent methyltransferases"/>
    <property type="match status" value="1"/>
</dbReference>
<dbReference type="RefSeq" id="WP_344039007.1">
    <property type="nucleotide sequence ID" value="NZ_BAAAKE010000014.1"/>
</dbReference>
<dbReference type="CDD" id="cd02440">
    <property type="entry name" value="AdoMet_MTases"/>
    <property type="match status" value="1"/>
</dbReference>
<keyword evidence="2" id="KW-0808">Transferase</keyword>
<dbReference type="Pfam" id="PF13649">
    <property type="entry name" value="Methyltransf_25"/>
    <property type="match status" value="1"/>
</dbReference>
<accession>A0ABV9Y6A3</accession>
<feature type="domain" description="Methyltransferase" evidence="1">
    <location>
        <begin position="45"/>
        <end position="140"/>
    </location>
</feature>
<gene>
    <name evidence="2" type="ORF">ACFPFM_25485</name>
</gene>
<reference evidence="3" key="1">
    <citation type="journal article" date="2019" name="Int. J. Syst. Evol. Microbiol.">
        <title>The Global Catalogue of Microorganisms (GCM) 10K type strain sequencing project: providing services to taxonomists for standard genome sequencing and annotation.</title>
        <authorList>
            <consortium name="The Broad Institute Genomics Platform"/>
            <consortium name="The Broad Institute Genome Sequencing Center for Infectious Disease"/>
            <person name="Wu L."/>
            <person name="Ma J."/>
        </authorList>
    </citation>
    <scope>NUCLEOTIDE SEQUENCE [LARGE SCALE GENOMIC DNA]</scope>
    <source>
        <strain evidence="3">KCTC 12848</strain>
    </source>
</reference>
<dbReference type="GO" id="GO:0008168">
    <property type="term" value="F:methyltransferase activity"/>
    <property type="evidence" value="ECO:0007669"/>
    <property type="project" value="UniProtKB-KW"/>
</dbReference>
<evidence type="ECO:0000259" key="1">
    <source>
        <dbReference type="Pfam" id="PF13649"/>
    </source>
</evidence>
<evidence type="ECO:0000313" key="3">
    <source>
        <dbReference type="Proteomes" id="UP001595833"/>
    </source>
</evidence>
<organism evidence="2 3">
    <name type="scientific">Saccharothrix xinjiangensis</name>
    <dbReference type="NCBI Taxonomy" id="204798"/>
    <lineage>
        <taxon>Bacteria</taxon>
        <taxon>Bacillati</taxon>
        <taxon>Actinomycetota</taxon>
        <taxon>Actinomycetes</taxon>
        <taxon>Pseudonocardiales</taxon>
        <taxon>Pseudonocardiaceae</taxon>
        <taxon>Saccharothrix</taxon>
    </lineage>
</organism>
<dbReference type="EC" id="2.1.1.-" evidence="2"/>
<keyword evidence="2" id="KW-0489">Methyltransferase</keyword>
<dbReference type="PANTHER" id="PTHR43591:SF24">
    <property type="entry name" value="2-METHOXY-6-POLYPRENYL-1,4-BENZOQUINOL METHYLASE, MITOCHONDRIAL"/>
    <property type="match status" value="1"/>
</dbReference>
<sequence length="268" mass="28237">MTVERAALDAFEVGSAEFAEWAPLLWDPIGAEAVGITRPRPGERVLDVCCGTGSSAVPAARAVGPDGRVDAVDLAPTLLRAGARHAADLPQLRFHHADATRWSPGDGLPYDRVQCVFGIFFLPDMDAAAARLAGLLRPGGTLTAVTWRQGSLDDVLGPLGRAVTEHTGTPPTRPQAALQAARLDTGERLAEWLRDLGLAEVTVHEVAREVPITPELAWKLVVGSGARAALAGLDAGAVAAVRDRYHELVAPIAVLRARALVGVGERRS</sequence>
<dbReference type="EMBL" id="JBHSJB010000025">
    <property type="protein sequence ID" value="MFC5057085.1"/>
    <property type="molecule type" value="Genomic_DNA"/>
</dbReference>
<name>A0ABV9Y6A3_9PSEU</name>
<dbReference type="Proteomes" id="UP001595833">
    <property type="component" value="Unassembled WGS sequence"/>
</dbReference>
<dbReference type="Gene3D" id="3.40.50.150">
    <property type="entry name" value="Vaccinia Virus protein VP39"/>
    <property type="match status" value="1"/>
</dbReference>
<evidence type="ECO:0000313" key="2">
    <source>
        <dbReference type="EMBL" id="MFC5057085.1"/>
    </source>
</evidence>
<proteinExistence type="predicted"/>
<dbReference type="InterPro" id="IPR041698">
    <property type="entry name" value="Methyltransf_25"/>
</dbReference>
<dbReference type="GO" id="GO:0032259">
    <property type="term" value="P:methylation"/>
    <property type="evidence" value="ECO:0007669"/>
    <property type="project" value="UniProtKB-KW"/>
</dbReference>
<dbReference type="PANTHER" id="PTHR43591">
    <property type="entry name" value="METHYLTRANSFERASE"/>
    <property type="match status" value="1"/>
</dbReference>
<protein>
    <submittedName>
        <fullName evidence="2">Class I SAM-dependent methyltransferase</fullName>
        <ecNumber evidence="2">2.1.1.-</ecNumber>
    </submittedName>
</protein>
<keyword evidence="3" id="KW-1185">Reference proteome</keyword>